<proteinExistence type="predicted"/>
<feature type="domain" description="Metallo-beta-lactamase" evidence="2">
    <location>
        <begin position="57"/>
        <end position="262"/>
    </location>
</feature>
<sequence>MKMKRKLSLLMGLMLALTCFLAGCGGQKTADKPAETSAAATTDAAANMTVKMLNVGQGDAILVQTPQQTVLIDTSDLDEQEKLRAELKKAGVKRIDKLILTHPHADHIGGVEGVVLKDYEVGEVYDNGMPSKSKIYTRYMKLLKQKNIKRHALTAGEELDLGGGVKFKVFAPAKDVVEKGSKTTDNHDPNNESVVGKLIFGDFAMMFTGDAEKVEEEPIVKAYGGELKSNILKAGHHGSKTSSSADFLRAVNPEAALISCGAGNDYGHPHAQTMKKFHSLKMKIYETDKNGTITVTTDGKTYQIVPETGDAQ</sequence>
<evidence type="ECO:0000313" key="4">
    <source>
        <dbReference type="Proteomes" id="UP000007887"/>
    </source>
</evidence>
<dbReference type="Gene3D" id="3.60.15.10">
    <property type="entry name" value="Ribonuclease Z/Hydroxyacylglutathione hydrolase-like"/>
    <property type="match status" value="1"/>
</dbReference>
<organism evidence="3 4">
    <name type="scientific">Selenomonas ruminantium subsp. lactilytica (strain NBRC 103574 / TAM6421)</name>
    <dbReference type="NCBI Taxonomy" id="927704"/>
    <lineage>
        <taxon>Bacteria</taxon>
        <taxon>Bacillati</taxon>
        <taxon>Bacillota</taxon>
        <taxon>Negativicutes</taxon>
        <taxon>Selenomonadales</taxon>
        <taxon>Selenomonadaceae</taxon>
        <taxon>Selenomonas</taxon>
    </lineage>
</organism>
<dbReference type="PROSITE" id="PS51257">
    <property type="entry name" value="PROKAR_LIPOPROTEIN"/>
    <property type="match status" value="1"/>
</dbReference>
<dbReference type="InterPro" id="IPR001279">
    <property type="entry name" value="Metallo-B-lactamas"/>
</dbReference>
<feature type="signal peptide" evidence="1">
    <location>
        <begin position="1"/>
        <end position="22"/>
    </location>
</feature>
<evidence type="ECO:0000313" key="3">
    <source>
        <dbReference type="EMBL" id="BAL83689.1"/>
    </source>
</evidence>
<accession>I0GSF2</accession>
<dbReference type="Pfam" id="PF00753">
    <property type="entry name" value="Lactamase_B"/>
    <property type="match status" value="1"/>
</dbReference>
<dbReference type="CDD" id="cd07731">
    <property type="entry name" value="ComA-like_MBL-fold"/>
    <property type="match status" value="1"/>
</dbReference>
<dbReference type="PANTHER" id="PTHR30619">
    <property type="entry name" value="DNA INTERNALIZATION/COMPETENCE PROTEIN COMEC/REC2"/>
    <property type="match status" value="1"/>
</dbReference>
<dbReference type="SUPFAM" id="SSF56281">
    <property type="entry name" value="Metallo-hydrolase/oxidoreductase"/>
    <property type="match status" value="1"/>
</dbReference>
<dbReference type="EMBL" id="AP012292">
    <property type="protein sequence ID" value="BAL83689.1"/>
    <property type="molecule type" value="Genomic_DNA"/>
</dbReference>
<gene>
    <name evidence="3" type="ordered locus">SELR_19810</name>
</gene>
<dbReference type="InterPro" id="IPR035681">
    <property type="entry name" value="ComA-like_MBL"/>
</dbReference>
<dbReference type="PANTHER" id="PTHR30619:SF1">
    <property type="entry name" value="RECOMBINATION PROTEIN 2"/>
    <property type="match status" value="1"/>
</dbReference>
<protein>
    <submittedName>
        <fullName evidence="3">Putative hydrolase</fullName>
    </submittedName>
</protein>
<dbReference type="AlphaFoldDB" id="I0GSF2"/>
<dbReference type="RefSeq" id="WP_014425120.1">
    <property type="nucleotide sequence ID" value="NC_017068.1"/>
</dbReference>
<dbReference type="eggNOG" id="COG2333">
    <property type="taxonomic scope" value="Bacteria"/>
</dbReference>
<dbReference type="HOGENOM" id="CLU_010363_0_3_9"/>
<dbReference type="SMART" id="SM00849">
    <property type="entry name" value="Lactamase_B"/>
    <property type="match status" value="1"/>
</dbReference>
<reference evidence="3 4" key="1">
    <citation type="submission" date="2011-10" db="EMBL/GenBank/DDBJ databases">
        <title>Whole genome sequence of Selenomonas ruminantium subsp. lactilytica TAM6421.</title>
        <authorList>
            <person name="Oguchi A."/>
            <person name="Ankai A."/>
            <person name="Kaneko J."/>
            <person name="Yamada-Narita S."/>
            <person name="Fukui S."/>
            <person name="Takahashi M."/>
            <person name="Onodera T."/>
            <person name="Kojima S."/>
            <person name="Fushimi T."/>
            <person name="Abe N."/>
            <person name="Kamio Y."/>
            <person name="Yamazaki S."/>
            <person name="Fujita N."/>
        </authorList>
    </citation>
    <scope>NUCLEOTIDE SEQUENCE [LARGE SCALE GENOMIC DNA]</scope>
    <source>
        <strain evidence="4">NBRC 103574 / TAM6421</strain>
    </source>
</reference>
<name>I0GSF2_SELRL</name>
<dbReference type="InterPro" id="IPR036866">
    <property type="entry name" value="RibonucZ/Hydroxyglut_hydro"/>
</dbReference>
<dbReference type="InterPro" id="IPR052159">
    <property type="entry name" value="Competence_DNA_uptake"/>
</dbReference>
<evidence type="ECO:0000256" key="1">
    <source>
        <dbReference type="SAM" id="SignalP"/>
    </source>
</evidence>
<feature type="chain" id="PRO_5039308334" evidence="1">
    <location>
        <begin position="23"/>
        <end position="312"/>
    </location>
</feature>
<dbReference type="KEGG" id="sri:SELR_19810"/>
<dbReference type="Proteomes" id="UP000007887">
    <property type="component" value="Chromosome"/>
</dbReference>
<keyword evidence="3" id="KW-0378">Hydrolase</keyword>
<dbReference type="PATRIC" id="fig|927704.6.peg.2055"/>
<keyword evidence="1" id="KW-0732">Signal</keyword>
<evidence type="ECO:0000259" key="2">
    <source>
        <dbReference type="SMART" id="SM00849"/>
    </source>
</evidence>
<dbReference type="GO" id="GO:0016787">
    <property type="term" value="F:hydrolase activity"/>
    <property type="evidence" value="ECO:0007669"/>
    <property type="project" value="UniProtKB-KW"/>
</dbReference>